<protein>
    <submittedName>
        <fullName evidence="2">Serine/threonine-protein kinase Chk2</fullName>
    </submittedName>
</protein>
<dbReference type="InterPro" id="IPR000719">
    <property type="entry name" value="Prot_kinase_dom"/>
</dbReference>
<dbReference type="EMBL" id="CASHTH010001114">
    <property type="protein sequence ID" value="CAI8011664.1"/>
    <property type="molecule type" value="Genomic_DNA"/>
</dbReference>
<dbReference type="PROSITE" id="PS50011">
    <property type="entry name" value="PROTEIN_KINASE_DOM"/>
    <property type="match status" value="1"/>
</dbReference>
<evidence type="ECO:0000259" key="1">
    <source>
        <dbReference type="PROSITE" id="PS50011"/>
    </source>
</evidence>
<dbReference type="Proteomes" id="UP001174909">
    <property type="component" value="Unassembled WGS sequence"/>
</dbReference>
<proteinExistence type="predicted"/>
<feature type="domain" description="Protein kinase" evidence="1">
    <location>
        <begin position="1"/>
        <end position="106"/>
    </location>
</feature>
<gene>
    <name evidence="2" type="ORF">GBAR_LOCUS7493</name>
</gene>
<organism evidence="2 3">
    <name type="scientific">Geodia barretti</name>
    <name type="common">Barrett's horny sponge</name>
    <dbReference type="NCBI Taxonomy" id="519541"/>
    <lineage>
        <taxon>Eukaryota</taxon>
        <taxon>Metazoa</taxon>
        <taxon>Porifera</taxon>
        <taxon>Demospongiae</taxon>
        <taxon>Heteroscleromorpha</taxon>
        <taxon>Tetractinellida</taxon>
        <taxon>Astrophorina</taxon>
        <taxon>Geodiidae</taxon>
        <taxon>Geodia</taxon>
    </lineage>
</organism>
<dbReference type="SUPFAM" id="SSF56112">
    <property type="entry name" value="Protein kinase-like (PK-like)"/>
    <property type="match status" value="1"/>
</dbReference>
<comment type="caution">
    <text evidence="2">The sequence shown here is derived from an EMBL/GenBank/DDBJ whole genome shotgun (WGS) entry which is preliminary data.</text>
</comment>
<sequence>MRTLCGTPSYLAPEILESAGLGGYSKAVDCWSLGVILYIMLGGYPPFSDEIKEYTLQEQICQAKYSFSPEYWKDVSSDAIDLIRKLLTLNPKERISMADALRHPWLKDDDVISRARQLMESSPTTPTMPPPPPPPKLVSLFY</sequence>
<keyword evidence="2" id="KW-0808">Transferase</keyword>
<keyword evidence="3" id="KW-1185">Reference proteome</keyword>
<dbReference type="PANTHER" id="PTHR24347">
    <property type="entry name" value="SERINE/THREONINE-PROTEIN KINASE"/>
    <property type="match status" value="1"/>
</dbReference>
<evidence type="ECO:0000313" key="3">
    <source>
        <dbReference type="Proteomes" id="UP001174909"/>
    </source>
</evidence>
<dbReference type="Pfam" id="PF00069">
    <property type="entry name" value="Pkinase"/>
    <property type="match status" value="1"/>
</dbReference>
<dbReference type="InterPro" id="IPR011009">
    <property type="entry name" value="Kinase-like_dom_sf"/>
</dbReference>
<accession>A0AA35W8Y2</accession>
<keyword evidence="2" id="KW-0418">Kinase</keyword>
<dbReference type="SMART" id="SM00220">
    <property type="entry name" value="S_TKc"/>
    <property type="match status" value="1"/>
</dbReference>
<dbReference type="GO" id="GO:0005524">
    <property type="term" value="F:ATP binding"/>
    <property type="evidence" value="ECO:0007669"/>
    <property type="project" value="InterPro"/>
</dbReference>
<dbReference type="Gene3D" id="1.10.510.10">
    <property type="entry name" value="Transferase(Phosphotransferase) domain 1"/>
    <property type="match status" value="1"/>
</dbReference>
<feature type="non-terminal residue" evidence="2">
    <location>
        <position position="1"/>
    </location>
</feature>
<dbReference type="GO" id="GO:0004672">
    <property type="term" value="F:protein kinase activity"/>
    <property type="evidence" value="ECO:0007669"/>
    <property type="project" value="InterPro"/>
</dbReference>
<evidence type="ECO:0000313" key="2">
    <source>
        <dbReference type="EMBL" id="CAI8011664.1"/>
    </source>
</evidence>
<reference evidence="2" key="1">
    <citation type="submission" date="2023-03" db="EMBL/GenBank/DDBJ databases">
        <authorList>
            <person name="Steffen K."/>
            <person name="Cardenas P."/>
        </authorList>
    </citation>
    <scope>NUCLEOTIDE SEQUENCE</scope>
</reference>
<dbReference type="AlphaFoldDB" id="A0AA35W8Y2"/>
<name>A0AA35W8Y2_GEOBA</name>